<evidence type="ECO:0000313" key="9">
    <source>
        <dbReference type="Proteomes" id="UP001230253"/>
    </source>
</evidence>
<dbReference type="InterPro" id="IPR010817">
    <property type="entry name" value="HemY_N"/>
</dbReference>
<feature type="region of interest" description="Disordered" evidence="5">
    <location>
        <begin position="433"/>
        <end position="771"/>
    </location>
</feature>
<feature type="compositionally biased region" description="Basic and acidic residues" evidence="5">
    <location>
        <begin position="747"/>
        <end position="765"/>
    </location>
</feature>
<feature type="compositionally biased region" description="Polar residues" evidence="5">
    <location>
        <begin position="534"/>
        <end position="550"/>
    </location>
</feature>
<feature type="transmembrane region" description="Helical" evidence="6">
    <location>
        <begin position="45"/>
        <end position="70"/>
    </location>
</feature>
<organism evidence="8 9">
    <name type="scientific">Rhodopseudomonas julia</name>
    <dbReference type="NCBI Taxonomy" id="200617"/>
    <lineage>
        <taxon>Bacteria</taxon>
        <taxon>Pseudomonadati</taxon>
        <taxon>Pseudomonadota</taxon>
        <taxon>Alphaproteobacteria</taxon>
        <taxon>Hyphomicrobiales</taxon>
        <taxon>Nitrobacteraceae</taxon>
        <taxon>Rhodopseudomonas</taxon>
    </lineage>
</organism>
<feature type="compositionally biased region" description="Basic and acidic residues" evidence="5">
    <location>
        <begin position="701"/>
        <end position="713"/>
    </location>
</feature>
<feature type="compositionally biased region" description="Low complexity" evidence="5">
    <location>
        <begin position="486"/>
        <end position="521"/>
    </location>
</feature>
<dbReference type="Gene3D" id="1.25.40.10">
    <property type="entry name" value="Tetratricopeptide repeat domain"/>
    <property type="match status" value="1"/>
</dbReference>
<dbReference type="Proteomes" id="UP001230253">
    <property type="component" value="Unassembled WGS sequence"/>
</dbReference>
<keyword evidence="2 6" id="KW-0812">Transmembrane</keyword>
<comment type="caution">
    <text evidence="8">The sequence shown here is derived from an EMBL/GenBank/DDBJ whole genome shotgun (WGS) entry which is preliminary data.</text>
</comment>
<proteinExistence type="predicted"/>
<gene>
    <name evidence="8" type="ORF">J2R99_001385</name>
</gene>
<dbReference type="InterPro" id="IPR011990">
    <property type="entry name" value="TPR-like_helical_dom_sf"/>
</dbReference>
<sequence>MIRFLILIAVVFAFVLGFSWLKEAPGEVTLTFADTAYTIGLARAALAALLAIAAGFIVVGLIVLILRFPLKARQSWRRRRERRQREALSTGLLAVAAGDLRTAERASHDLARRDDEPLALLLRAQTAQLRGDHAKAREAFKGMLGHERTRIVGLRGLFIEAAREGDHDTARAFAEQARETSPSAAWASRALMRYQTAEGSWEEALKTLSRYAETGDIDRKEARRLRAVILTAQAIDWEDGQPDKAKEAALEAHGLQPGLVPAGVLAGRLSSRLGDIRRATRVLETTWKANPHPDIADAYANVRPGDSARDRFQRLETLMKLRPQEDAARMVMARAAIGSRDWERARETLLPMIRTRPTQNALLMMAEIEEGEHGDRGRAREWLSRAVHAPRDPAWTADGVILDEWAPVSPVTGRIDAVEWKVPIEEPESRRTIDIDEASFRPREISPLRDEGPAPTLTATPVATASAASGASTAPTKPAGGKPDTTTRPAAGSATATATAQTATATKSTIAPAAASAATKPADAEKLAAAKPTDTPSHAATATKPETQAAASADKPKAGPDAGASSAAEQPQPSKTTAILSGAGAAAGVGAIQPPKPREPAPAATDKPTASATPESAKSATATDAAKPKESGAGSQSATSFAAPVAPQGKAAESTASLAADTKRTDEKPSTASPAAGPTPASVAPSAATTGSPASANTAPKRPDPLAEGKGEPPKAPPVPVDAPKDAHSDEEDASPRANGGQGNRPRLPDDPGPEEKKPEEEAGRSRFRLF</sequence>
<keyword evidence="3 6" id="KW-1133">Transmembrane helix</keyword>
<dbReference type="RefSeq" id="WP_307153720.1">
    <property type="nucleotide sequence ID" value="NZ_JAUSUK010000001.1"/>
</dbReference>
<feature type="compositionally biased region" description="Basic and acidic residues" evidence="5">
    <location>
        <begin position="433"/>
        <end position="452"/>
    </location>
</feature>
<protein>
    <submittedName>
        <fullName evidence="8">HemY protein</fullName>
    </submittedName>
</protein>
<accession>A0ABU0C6L4</accession>
<evidence type="ECO:0000256" key="4">
    <source>
        <dbReference type="ARBA" id="ARBA00023136"/>
    </source>
</evidence>
<dbReference type="Pfam" id="PF14559">
    <property type="entry name" value="TPR_19"/>
    <property type="match status" value="1"/>
</dbReference>
<feature type="compositionally biased region" description="Low complexity" evidence="5">
    <location>
        <begin position="616"/>
        <end position="625"/>
    </location>
</feature>
<name>A0ABU0C6L4_9BRAD</name>
<dbReference type="SUPFAM" id="SSF48452">
    <property type="entry name" value="TPR-like"/>
    <property type="match status" value="1"/>
</dbReference>
<keyword evidence="4 6" id="KW-0472">Membrane</keyword>
<feature type="domain" description="HemY N-terminal" evidence="7">
    <location>
        <begin position="26"/>
        <end position="131"/>
    </location>
</feature>
<feature type="compositionally biased region" description="Low complexity" evidence="5">
    <location>
        <begin position="453"/>
        <end position="479"/>
    </location>
</feature>
<comment type="subcellular location">
    <subcellularLocation>
        <location evidence="1">Membrane</location>
    </subcellularLocation>
</comment>
<keyword evidence="9" id="KW-1185">Reference proteome</keyword>
<evidence type="ECO:0000256" key="2">
    <source>
        <dbReference type="ARBA" id="ARBA00022692"/>
    </source>
</evidence>
<evidence type="ECO:0000256" key="6">
    <source>
        <dbReference type="SAM" id="Phobius"/>
    </source>
</evidence>
<evidence type="ECO:0000256" key="3">
    <source>
        <dbReference type="ARBA" id="ARBA00022989"/>
    </source>
</evidence>
<dbReference type="EMBL" id="JAUSUK010000001">
    <property type="protein sequence ID" value="MDQ0325536.1"/>
    <property type="molecule type" value="Genomic_DNA"/>
</dbReference>
<reference evidence="8 9" key="1">
    <citation type="submission" date="2023-07" db="EMBL/GenBank/DDBJ databases">
        <title>Genomic Encyclopedia of Type Strains, Phase IV (KMG-IV): sequencing the most valuable type-strain genomes for metagenomic binning, comparative biology and taxonomic classification.</title>
        <authorList>
            <person name="Goeker M."/>
        </authorList>
    </citation>
    <scope>NUCLEOTIDE SEQUENCE [LARGE SCALE GENOMIC DNA]</scope>
    <source>
        <strain evidence="8 9">DSM 11549</strain>
    </source>
</reference>
<evidence type="ECO:0000313" key="8">
    <source>
        <dbReference type="EMBL" id="MDQ0325536.1"/>
    </source>
</evidence>
<evidence type="ECO:0000256" key="1">
    <source>
        <dbReference type="ARBA" id="ARBA00004370"/>
    </source>
</evidence>
<dbReference type="Pfam" id="PF07219">
    <property type="entry name" value="HemY_N"/>
    <property type="match status" value="1"/>
</dbReference>
<feature type="compositionally biased region" description="Low complexity" evidence="5">
    <location>
        <begin position="670"/>
        <end position="700"/>
    </location>
</feature>
<evidence type="ECO:0000259" key="7">
    <source>
        <dbReference type="Pfam" id="PF07219"/>
    </source>
</evidence>
<feature type="compositionally biased region" description="Low complexity" evidence="5">
    <location>
        <begin position="582"/>
        <end position="591"/>
    </location>
</feature>
<evidence type="ECO:0000256" key="5">
    <source>
        <dbReference type="SAM" id="MobiDB-lite"/>
    </source>
</evidence>
<feature type="compositionally biased region" description="Polar residues" evidence="5">
    <location>
        <begin position="567"/>
        <end position="579"/>
    </location>
</feature>